<evidence type="ECO:0000256" key="2">
    <source>
        <dbReference type="ARBA" id="ARBA00006187"/>
    </source>
</evidence>
<feature type="coiled-coil region" evidence="5">
    <location>
        <begin position="155"/>
        <end position="182"/>
    </location>
</feature>
<keyword evidence="4" id="KW-0206">Cytoskeleton</keyword>
<keyword evidence="4" id="KW-0963">Cytoplasm</keyword>
<evidence type="ECO:0000256" key="1">
    <source>
        <dbReference type="ARBA" id="ARBA00004245"/>
    </source>
</evidence>
<evidence type="ECO:0000256" key="4">
    <source>
        <dbReference type="ARBA" id="ARBA00023212"/>
    </source>
</evidence>
<dbReference type="Pfam" id="PF03999">
    <property type="entry name" value="MAP65_ASE1"/>
    <property type="match status" value="1"/>
</dbReference>
<dbReference type="PANTHER" id="PTHR19321:SF50">
    <property type="entry name" value="65-KDA MICROTUBULE-ASSOCIATED PROTEIN 4-LIKE"/>
    <property type="match status" value="1"/>
</dbReference>
<gene>
    <name evidence="6" type="ORF">SLEP1_g24017</name>
</gene>
<proteinExistence type="inferred from homology"/>
<accession>A0AAV5JLJ5</accession>
<sequence>MLVAIKSTDYGASMLRSGSARRSSPHNVPLRASLSLSLPFPLKIQALRFQISPPNTNTICSNSFHFRKINPSHDRNRDLSPDITRSCLLLALVEEGVSENQDIIESMSNHYSDQLENIETTCGSLLCELKKIWDEVGEPEDDRDKMLLEIEQECLRIYLRKVDEAKECRAKLQREIDVAEVEISDICTSLDVKLVNVSGITMRKIVYGI</sequence>
<reference evidence="6 7" key="1">
    <citation type="journal article" date="2021" name="Commun. Biol.">
        <title>The genome of Shorea leprosula (Dipterocarpaceae) highlights the ecological relevance of drought in aseasonal tropical rainforests.</title>
        <authorList>
            <person name="Ng K.K.S."/>
            <person name="Kobayashi M.J."/>
            <person name="Fawcett J.A."/>
            <person name="Hatakeyama M."/>
            <person name="Paape T."/>
            <person name="Ng C.H."/>
            <person name="Ang C.C."/>
            <person name="Tnah L.H."/>
            <person name="Lee C.T."/>
            <person name="Nishiyama T."/>
            <person name="Sese J."/>
            <person name="O'Brien M.J."/>
            <person name="Copetti D."/>
            <person name="Mohd Noor M.I."/>
            <person name="Ong R.C."/>
            <person name="Putra M."/>
            <person name="Sireger I.Z."/>
            <person name="Indrioko S."/>
            <person name="Kosugi Y."/>
            <person name="Izuno A."/>
            <person name="Isagi Y."/>
            <person name="Lee S.L."/>
            <person name="Shimizu K.K."/>
        </authorList>
    </citation>
    <scope>NUCLEOTIDE SEQUENCE [LARGE SCALE GENOMIC DNA]</scope>
    <source>
        <strain evidence="6">214</strain>
    </source>
</reference>
<dbReference type="GO" id="GO:0000226">
    <property type="term" value="P:microtubule cytoskeleton organization"/>
    <property type="evidence" value="ECO:0007669"/>
    <property type="project" value="InterPro"/>
</dbReference>
<evidence type="ECO:0000313" key="7">
    <source>
        <dbReference type="Proteomes" id="UP001054252"/>
    </source>
</evidence>
<dbReference type="EMBL" id="BPVZ01000037">
    <property type="protein sequence ID" value="GKV12935.1"/>
    <property type="molecule type" value="Genomic_DNA"/>
</dbReference>
<protein>
    <submittedName>
        <fullName evidence="6">Uncharacterized protein</fullName>
    </submittedName>
</protein>
<dbReference type="InterPro" id="IPR007145">
    <property type="entry name" value="MAP65_Ase1_PRC1"/>
</dbReference>
<comment type="caution">
    <text evidence="6">The sequence shown here is derived from an EMBL/GenBank/DDBJ whole genome shotgun (WGS) entry which is preliminary data.</text>
</comment>
<dbReference type="GO" id="GO:0005874">
    <property type="term" value="C:microtubule"/>
    <property type="evidence" value="ECO:0007669"/>
    <property type="project" value="UniProtKB-KW"/>
</dbReference>
<keyword evidence="5" id="KW-0175">Coiled coil</keyword>
<evidence type="ECO:0000313" key="6">
    <source>
        <dbReference type="EMBL" id="GKV12935.1"/>
    </source>
</evidence>
<evidence type="ECO:0000256" key="3">
    <source>
        <dbReference type="ARBA" id="ARBA00022701"/>
    </source>
</evidence>
<comment type="subcellular location">
    <subcellularLocation>
        <location evidence="1">Cytoplasm</location>
        <location evidence="1">Cytoskeleton</location>
    </subcellularLocation>
</comment>
<comment type="similarity">
    <text evidence="2">Belongs to the MAP65/ASE1 family.</text>
</comment>
<keyword evidence="7" id="KW-1185">Reference proteome</keyword>
<dbReference type="GO" id="GO:0005819">
    <property type="term" value="C:spindle"/>
    <property type="evidence" value="ECO:0007669"/>
    <property type="project" value="TreeGrafter"/>
</dbReference>
<name>A0AAV5JLJ5_9ROSI</name>
<dbReference type="GO" id="GO:0008017">
    <property type="term" value="F:microtubule binding"/>
    <property type="evidence" value="ECO:0007669"/>
    <property type="project" value="InterPro"/>
</dbReference>
<dbReference type="AlphaFoldDB" id="A0AAV5JLJ5"/>
<keyword evidence="3" id="KW-0493">Microtubule</keyword>
<organism evidence="6 7">
    <name type="scientific">Rubroshorea leprosula</name>
    <dbReference type="NCBI Taxonomy" id="152421"/>
    <lineage>
        <taxon>Eukaryota</taxon>
        <taxon>Viridiplantae</taxon>
        <taxon>Streptophyta</taxon>
        <taxon>Embryophyta</taxon>
        <taxon>Tracheophyta</taxon>
        <taxon>Spermatophyta</taxon>
        <taxon>Magnoliopsida</taxon>
        <taxon>eudicotyledons</taxon>
        <taxon>Gunneridae</taxon>
        <taxon>Pentapetalae</taxon>
        <taxon>rosids</taxon>
        <taxon>malvids</taxon>
        <taxon>Malvales</taxon>
        <taxon>Dipterocarpaceae</taxon>
        <taxon>Rubroshorea</taxon>
    </lineage>
</organism>
<dbReference type="GO" id="GO:0005737">
    <property type="term" value="C:cytoplasm"/>
    <property type="evidence" value="ECO:0007669"/>
    <property type="project" value="TreeGrafter"/>
</dbReference>
<evidence type="ECO:0000256" key="5">
    <source>
        <dbReference type="SAM" id="Coils"/>
    </source>
</evidence>
<dbReference type="Proteomes" id="UP001054252">
    <property type="component" value="Unassembled WGS sequence"/>
</dbReference>
<dbReference type="PANTHER" id="PTHR19321">
    <property type="entry name" value="PROTEIN REGULATOR OF CYTOKINESIS 1 PRC1-RELATED"/>
    <property type="match status" value="1"/>
</dbReference>